<dbReference type="GO" id="GO:0016020">
    <property type="term" value="C:membrane"/>
    <property type="evidence" value="ECO:0007669"/>
    <property type="project" value="InterPro"/>
</dbReference>
<proteinExistence type="predicted"/>
<protein>
    <submittedName>
        <fullName evidence="9">ABC transporter transmembrane region domain-containing protein</fullName>
    </submittedName>
</protein>
<evidence type="ECO:0000256" key="4">
    <source>
        <dbReference type="ARBA" id="ARBA00022840"/>
    </source>
</evidence>
<keyword evidence="5 7" id="KW-1133">Transmembrane helix</keyword>
<keyword evidence="6 7" id="KW-0472">Membrane</keyword>
<evidence type="ECO:0000256" key="1">
    <source>
        <dbReference type="ARBA" id="ARBA00022448"/>
    </source>
</evidence>
<keyword evidence="3" id="KW-0547">Nucleotide-binding</keyword>
<dbReference type="STRING" id="983506.L8WI74"/>
<evidence type="ECO:0000259" key="8">
    <source>
        <dbReference type="PROSITE" id="PS50929"/>
    </source>
</evidence>
<dbReference type="Pfam" id="PF00664">
    <property type="entry name" value="ABC_membrane"/>
    <property type="match status" value="1"/>
</dbReference>
<dbReference type="PROSITE" id="PS50929">
    <property type="entry name" value="ABC_TM1F"/>
    <property type="match status" value="1"/>
</dbReference>
<reference evidence="9 10" key="1">
    <citation type="journal article" date="2013" name="Nat. Commun.">
        <title>The evolution and pathogenic mechanisms of the rice sheath blight pathogen.</title>
        <authorList>
            <person name="Zheng A."/>
            <person name="Lin R."/>
            <person name="Xu L."/>
            <person name="Qin P."/>
            <person name="Tang C."/>
            <person name="Ai P."/>
            <person name="Zhang D."/>
            <person name="Liu Y."/>
            <person name="Sun Z."/>
            <person name="Feng H."/>
            <person name="Wang Y."/>
            <person name="Chen Y."/>
            <person name="Liang X."/>
            <person name="Fu R."/>
            <person name="Li Q."/>
            <person name="Zhang J."/>
            <person name="Yu X."/>
            <person name="Xie Z."/>
            <person name="Ding L."/>
            <person name="Guan P."/>
            <person name="Tang J."/>
            <person name="Liang Y."/>
            <person name="Wang S."/>
            <person name="Deng Q."/>
            <person name="Li S."/>
            <person name="Zhu J."/>
            <person name="Wang L."/>
            <person name="Liu H."/>
            <person name="Li P."/>
        </authorList>
    </citation>
    <scope>NUCLEOTIDE SEQUENCE [LARGE SCALE GENOMIC DNA]</scope>
    <source>
        <strain evidence="10">AG-1 IA</strain>
    </source>
</reference>
<evidence type="ECO:0000256" key="5">
    <source>
        <dbReference type="ARBA" id="ARBA00022989"/>
    </source>
</evidence>
<dbReference type="GO" id="GO:0140359">
    <property type="term" value="F:ABC-type transporter activity"/>
    <property type="evidence" value="ECO:0007669"/>
    <property type="project" value="InterPro"/>
</dbReference>
<evidence type="ECO:0000256" key="6">
    <source>
        <dbReference type="ARBA" id="ARBA00023136"/>
    </source>
</evidence>
<keyword evidence="1" id="KW-0813">Transport</keyword>
<evidence type="ECO:0000313" key="10">
    <source>
        <dbReference type="Proteomes" id="UP000011668"/>
    </source>
</evidence>
<dbReference type="PANTHER" id="PTHR24223">
    <property type="entry name" value="ATP-BINDING CASSETTE SUB-FAMILY C"/>
    <property type="match status" value="1"/>
</dbReference>
<dbReference type="PANTHER" id="PTHR24223:SF415">
    <property type="entry name" value="FI20190P1"/>
    <property type="match status" value="1"/>
</dbReference>
<feature type="transmembrane region" description="Helical" evidence="7">
    <location>
        <begin position="123"/>
        <end position="143"/>
    </location>
</feature>
<dbReference type="InterPro" id="IPR050173">
    <property type="entry name" value="ABC_transporter_C-like"/>
</dbReference>
<dbReference type="GO" id="GO:0005524">
    <property type="term" value="F:ATP binding"/>
    <property type="evidence" value="ECO:0007669"/>
    <property type="project" value="UniProtKB-KW"/>
</dbReference>
<name>L8WI74_THACA</name>
<dbReference type="AlphaFoldDB" id="L8WI74"/>
<dbReference type="Gene3D" id="1.20.1560.10">
    <property type="entry name" value="ABC transporter type 1, transmembrane domain"/>
    <property type="match status" value="1"/>
</dbReference>
<evidence type="ECO:0000256" key="2">
    <source>
        <dbReference type="ARBA" id="ARBA00022692"/>
    </source>
</evidence>
<keyword evidence="2 7" id="KW-0812">Transmembrane</keyword>
<dbReference type="InterPro" id="IPR011527">
    <property type="entry name" value="ABC1_TM_dom"/>
</dbReference>
<comment type="caution">
    <text evidence="9">The sequence shown here is derived from an EMBL/GenBank/DDBJ whole genome shotgun (WGS) entry which is preliminary data.</text>
</comment>
<feature type="transmembrane region" description="Helical" evidence="7">
    <location>
        <begin position="149"/>
        <end position="169"/>
    </location>
</feature>
<evidence type="ECO:0000313" key="9">
    <source>
        <dbReference type="EMBL" id="ELU36422.1"/>
    </source>
</evidence>
<evidence type="ECO:0000256" key="3">
    <source>
        <dbReference type="ARBA" id="ARBA00022741"/>
    </source>
</evidence>
<keyword evidence="10" id="KW-1185">Reference proteome</keyword>
<gene>
    <name evidence="9" type="ORF">AG1IA_09549</name>
</gene>
<sequence>MYSYETQTQDSAVSRNWFDFGFPSASRNVVPYLAVYLIVQTTNSVINVLSQVPDIWATLRASRTLYEKMLHSVMRSPTRFFDKTPSGRILNRFRSVKSSMDPYKHQGYPSPCSFQFSLGIQTFMVNALTQALILLIAVGTIVYAVPYFIFPAVVIAYLHIWLSGGYVSVSRDLRRIESTTRSPIVASFSELLAGIVTGE</sequence>
<dbReference type="EMBL" id="AFRT01003449">
    <property type="protein sequence ID" value="ELU36422.1"/>
    <property type="molecule type" value="Genomic_DNA"/>
</dbReference>
<evidence type="ECO:0000256" key="7">
    <source>
        <dbReference type="SAM" id="Phobius"/>
    </source>
</evidence>
<dbReference type="OrthoDB" id="2969347at2759"/>
<dbReference type="HOGENOM" id="CLU_1422320_0_0_1"/>
<dbReference type="Proteomes" id="UP000011668">
    <property type="component" value="Unassembled WGS sequence"/>
</dbReference>
<feature type="domain" description="ABC transmembrane type-1" evidence="8">
    <location>
        <begin position="13"/>
        <end position="197"/>
    </location>
</feature>
<dbReference type="SUPFAM" id="SSF90123">
    <property type="entry name" value="ABC transporter transmembrane region"/>
    <property type="match status" value="1"/>
</dbReference>
<organism evidence="9 10">
    <name type="scientific">Thanatephorus cucumeris (strain AG1-IA)</name>
    <name type="common">Rice sheath blight fungus</name>
    <name type="synonym">Rhizoctonia solani</name>
    <dbReference type="NCBI Taxonomy" id="983506"/>
    <lineage>
        <taxon>Eukaryota</taxon>
        <taxon>Fungi</taxon>
        <taxon>Dikarya</taxon>
        <taxon>Basidiomycota</taxon>
        <taxon>Agaricomycotina</taxon>
        <taxon>Agaricomycetes</taxon>
        <taxon>Cantharellales</taxon>
        <taxon>Ceratobasidiaceae</taxon>
        <taxon>Rhizoctonia</taxon>
        <taxon>Rhizoctonia solani AG-1</taxon>
    </lineage>
</organism>
<accession>L8WI74</accession>
<dbReference type="InterPro" id="IPR036640">
    <property type="entry name" value="ABC1_TM_sf"/>
</dbReference>
<keyword evidence="4" id="KW-0067">ATP-binding</keyword>